<dbReference type="Gene3D" id="2.60.120.10">
    <property type="entry name" value="Jelly Rolls"/>
    <property type="match status" value="1"/>
</dbReference>
<dbReference type="InterPro" id="IPR014710">
    <property type="entry name" value="RmlC-like_jellyroll"/>
</dbReference>
<evidence type="ECO:0000313" key="1">
    <source>
        <dbReference type="EMBL" id="OYQ36130.1"/>
    </source>
</evidence>
<dbReference type="AlphaFoldDB" id="A0A255Z667"/>
<organism evidence="1 2">
    <name type="scientific">Flavobacterium cyanobacteriorum</name>
    <dbReference type="NCBI Taxonomy" id="2022802"/>
    <lineage>
        <taxon>Bacteria</taxon>
        <taxon>Pseudomonadati</taxon>
        <taxon>Bacteroidota</taxon>
        <taxon>Flavobacteriia</taxon>
        <taxon>Flavobacteriales</taxon>
        <taxon>Flavobacteriaceae</taxon>
        <taxon>Flavobacterium</taxon>
    </lineage>
</organism>
<evidence type="ECO:0008006" key="3">
    <source>
        <dbReference type="Google" id="ProtNLM"/>
    </source>
</evidence>
<reference evidence="1 2" key="1">
    <citation type="submission" date="2017-07" db="EMBL/GenBank/DDBJ databases">
        <title>Flavobacterium cyanobacteriorum sp. nov., isolated from cyanobacterial aggregates in a eutrophic lake.</title>
        <authorList>
            <person name="Cai H."/>
        </authorList>
    </citation>
    <scope>NUCLEOTIDE SEQUENCE [LARGE SCALE GENOMIC DNA]</scope>
    <source>
        <strain evidence="1 2">TH021</strain>
    </source>
</reference>
<dbReference type="Proteomes" id="UP000216605">
    <property type="component" value="Unassembled WGS sequence"/>
</dbReference>
<sequence length="191" mass="22248">MKKISFFDIISPYVKLGPESRSTLLSHMRREELPKGHVLVPAGGICCSVYYIEKGLTRRFYIKDGKEVIEDFKTEKSFACSMNGYITKKADGRQIELLEGSIIWSLPYAKLEQLYDRYHDIERLGRHLITQELVDMHRRLQDLQFVTAPERYQNFVDTYPTLMQRVPLGMISSYLGVTQETLSRIRAKVTF</sequence>
<dbReference type="OrthoDB" id="680421at2"/>
<dbReference type="EMBL" id="NOXV01000274">
    <property type="protein sequence ID" value="OYQ36130.1"/>
    <property type="molecule type" value="Genomic_DNA"/>
</dbReference>
<dbReference type="RefSeq" id="WP_094415185.1">
    <property type="nucleotide sequence ID" value="NZ_NOXV01000274.1"/>
</dbReference>
<comment type="caution">
    <text evidence="1">The sequence shown here is derived from an EMBL/GenBank/DDBJ whole genome shotgun (WGS) entry which is preliminary data.</text>
</comment>
<gene>
    <name evidence="1" type="ORF">CHU92_10095</name>
</gene>
<keyword evidence="2" id="KW-1185">Reference proteome</keyword>
<proteinExistence type="predicted"/>
<accession>A0A255Z667</accession>
<dbReference type="InterPro" id="IPR018490">
    <property type="entry name" value="cNMP-bd_dom_sf"/>
</dbReference>
<name>A0A255Z667_9FLAO</name>
<protein>
    <recommendedName>
        <fullName evidence="3">Cyclic nucleotide-binding protein</fullName>
    </recommendedName>
</protein>
<dbReference type="SUPFAM" id="SSF51206">
    <property type="entry name" value="cAMP-binding domain-like"/>
    <property type="match status" value="1"/>
</dbReference>
<evidence type="ECO:0000313" key="2">
    <source>
        <dbReference type="Proteomes" id="UP000216605"/>
    </source>
</evidence>